<dbReference type="RefSeq" id="WP_169924279.1">
    <property type="nucleotide sequence ID" value="NZ_FOIN01000027.1"/>
</dbReference>
<protein>
    <recommendedName>
        <fullName evidence="3">Addiction module component</fullName>
    </recommendedName>
</protein>
<dbReference type="EMBL" id="FOIN01000027">
    <property type="protein sequence ID" value="SET67538.1"/>
    <property type="molecule type" value="Genomic_DNA"/>
</dbReference>
<sequence length="55" mass="6675">MKPLKNINSLDNKTVIRPKTIEEKLEEAKKDYEEGRTHSEEEVWNMFSKKYEFEL</sequence>
<evidence type="ECO:0008006" key="3">
    <source>
        <dbReference type="Google" id="ProtNLM"/>
    </source>
</evidence>
<dbReference type="Proteomes" id="UP000198558">
    <property type="component" value="Unassembled WGS sequence"/>
</dbReference>
<dbReference type="Gene3D" id="1.10.1220.170">
    <property type="match status" value="1"/>
</dbReference>
<dbReference type="AlphaFoldDB" id="A0A1I0G9I5"/>
<accession>A0A1I0G9I5</accession>
<proteinExistence type="predicted"/>
<keyword evidence="2" id="KW-1185">Reference proteome</keyword>
<name>A0A1I0G9I5_9FIRM</name>
<evidence type="ECO:0000313" key="2">
    <source>
        <dbReference type="Proteomes" id="UP000198558"/>
    </source>
</evidence>
<organism evidence="1 2">
    <name type="scientific">Thomasclavelia cocleata</name>
    <dbReference type="NCBI Taxonomy" id="69824"/>
    <lineage>
        <taxon>Bacteria</taxon>
        <taxon>Bacillati</taxon>
        <taxon>Bacillota</taxon>
        <taxon>Erysipelotrichia</taxon>
        <taxon>Erysipelotrichales</taxon>
        <taxon>Coprobacillaceae</taxon>
        <taxon>Thomasclavelia</taxon>
    </lineage>
</organism>
<reference evidence="2" key="1">
    <citation type="submission" date="2016-10" db="EMBL/GenBank/DDBJ databases">
        <authorList>
            <person name="Varghese N."/>
            <person name="Submissions S."/>
        </authorList>
    </citation>
    <scope>NUCLEOTIDE SEQUENCE [LARGE SCALE GENOMIC DNA]</scope>
    <source>
        <strain evidence="2">DSM 1551</strain>
    </source>
</reference>
<dbReference type="GeneID" id="78289755"/>
<evidence type="ECO:0000313" key="1">
    <source>
        <dbReference type="EMBL" id="SET67538.1"/>
    </source>
</evidence>
<gene>
    <name evidence="1" type="ORF">SAMN04489758_12726</name>
</gene>